<dbReference type="Gene3D" id="3.30.40.10">
    <property type="entry name" value="Zinc/RING finger domain, C3HC4 (zinc finger)"/>
    <property type="match status" value="1"/>
</dbReference>
<protein>
    <recommendedName>
        <fullName evidence="7">RING-type domain-containing protein</fullName>
    </recommendedName>
</protein>
<name>A0A9P3FGS2_9PEZI</name>
<keyword evidence="1" id="KW-0808">Transferase</keyword>
<proteinExistence type="predicted"/>
<keyword evidence="4" id="KW-0863">Zinc-finger</keyword>
<keyword evidence="6" id="KW-0862">Zinc</keyword>
<dbReference type="OrthoDB" id="1431934at2759"/>
<dbReference type="GO" id="GO:0016740">
    <property type="term" value="F:transferase activity"/>
    <property type="evidence" value="ECO:0007669"/>
    <property type="project" value="UniProtKB-KW"/>
</dbReference>
<dbReference type="Proteomes" id="UP000825890">
    <property type="component" value="Unassembled WGS sequence"/>
</dbReference>
<dbReference type="InterPro" id="IPR013083">
    <property type="entry name" value="Znf_RING/FYVE/PHD"/>
</dbReference>
<reference evidence="8 9" key="1">
    <citation type="submission" date="2021-01" db="EMBL/GenBank/DDBJ databases">
        <title>Cercospora kikuchii MAFF 305040 whole genome shotgun sequence.</title>
        <authorList>
            <person name="Kashiwa T."/>
            <person name="Suzuki T."/>
        </authorList>
    </citation>
    <scope>NUCLEOTIDE SEQUENCE [LARGE SCALE GENOMIC DNA]</scope>
    <source>
        <strain evidence="8 9">MAFF 305040</strain>
    </source>
</reference>
<evidence type="ECO:0000256" key="1">
    <source>
        <dbReference type="ARBA" id="ARBA00022679"/>
    </source>
</evidence>
<dbReference type="Pfam" id="PF01485">
    <property type="entry name" value="IBR"/>
    <property type="match status" value="1"/>
</dbReference>
<dbReference type="Gene3D" id="1.20.120.1750">
    <property type="match status" value="1"/>
</dbReference>
<organism evidence="8 9">
    <name type="scientific">Cercospora kikuchii</name>
    <dbReference type="NCBI Taxonomy" id="84275"/>
    <lineage>
        <taxon>Eukaryota</taxon>
        <taxon>Fungi</taxon>
        <taxon>Dikarya</taxon>
        <taxon>Ascomycota</taxon>
        <taxon>Pezizomycotina</taxon>
        <taxon>Dothideomycetes</taxon>
        <taxon>Dothideomycetidae</taxon>
        <taxon>Mycosphaerellales</taxon>
        <taxon>Mycosphaerellaceae</taxon>
        <taxon>Cercospora</taxon>
    </lineage>
</organism>
<dbReference type="AlphaFoldDB" id="A0A9P3FGS2"/>
<keyword evidence="5" id="KW-0833">Ubl conjugation pathway</keyword>
<dbReference type="GO" id="GO:0008270">
    <property type="term" value="F:zinc ion binding"/>
    <property type="evidence" value="ECO:0007669"/>
    <property type="project" value="UniProtKB-KW"/>
</dbReference>
<dbReference type="SUPFAM" id="SSF57850">
    <property type="entry name" value="RING/U-box"/>
    <property type="match status" value="1"/>
</dbReference>
<feature type="domain" description="RING-type" evidence="7">
    <location>
        <begin position="1"/>
        <end position="204"/>
    </location>
</feature>
<keyword evidence="3" id="KW-0677">Repeat</keyword>
<gene>
    <name evidence="8" type="ORF">CKM354_000507000</name>
</gene>
<sequence length="204" mass="22401">MGCCIVCYSADPPHRAAYEAAFFTCRHKEFACPKCWESYILQCLKTPSKPIECIQPGCNHLLTEQDISKRVSPETYFKLVSRVRLGDGLLELTRGRLTKVSQLNTAVFGPAPSKVCPSMGCAEVVKKESDSEHTICPECGHDFCWLCLAAIEPFDSAIAGFCMHKLFCPLRKGGSIADESDEALFAHEAEAAVGDEMSEGWAIV</sequence>
<evidence type="ECO:0000313" key="9">
    <source>
        <dbReference type="Proteomes" id="UP000825890"/>
    </source>
</evidence>
<evidence type="ECO:0000256" key="6">
    <source>
        <dbReference type="ARBA" id="ARBA00022833"/>
    </source>
</evidence>
<dbReference type="PROSITE" id="PS00518">
    <property type="entry name" value="ZF_RING_1"/>
    <property type="match status" value="1"/>
</dbReference>
<dbReference type="GeneID" id="68290645"/>
<comment type="caution">
    <text evidence="8">The sequence shown here is derived from an EMBL/GenBank/DDBJ whole genome shotgun (WGS) entry which is preliminary data.</text>
</comment>
<evidence type="ECO:0000256" key="5">
    <source>
        <dbReference type="ARBA" id="ARBA00022786"/>
    </source>
</evidence>
<dbReference type="PROSITE" id="PS51873">
    <property type="entry name" value="TRIAD"/>
    <property type="match status" value="1"/>
</dbReference>
<dbReference type="EMBL" id="BOLY01000003">
    <property type="protein sequence ID" value="GIZ41775.1"/>
    <property type="molecule type" value="Genomic_DNA"/>
</dbReference>
<evidence type="ECO:0000313" key="8">
    <source>
        <dbReference type="EMBL" id="GIZ41775.1"/>
    </source>
</evidence>
<keyword evidence="9" id="KW-1185">Reference proteome</keyword>
<evidence type="ECO:0000259" key="7">
    <source>
        <dbReference type="PROSITE" id="PS51873"/>
    </source>
</evidence>
<evidence type="ECO:0000256" key="3">
    <source>
        <dbReference type="ARBA" id="ARBA00022737"/>
    </source>
</evidence>
<dbReference type="RefSeq" id="XP_044656262.1">
    <property type="nucleotide sequence ID" value="XM_044800327.1"/>
</dbReference>
<dbReference type="InterPro" id="IPR002867">
    <property type="entry name" value="IBR_dom"/>
</dbReference>
<evidence type="ECO:0000256" key="4">
    <source>
        <dbReference type="ARBA" id="ARBA00022771"/>
    </source>
</evidence>
<evidence type="ECO:0000256" key="2">
    <source>
        <dbReference type="ARBA" id="ARBA00022723"/>
    </source>
</evidence>
<keyword evidence="2" id="KW-0479">Metal-binding</keyword>
<dbReference type="InterPro" id="IPR044066">
    <property type="entry name" value="TRIAD_supradom"/>
</dbReference>
<accession>A0A9P3FGS2</accession>
<dbReference type="InterPro" id="IPR017907">
    <property type="entry name" value="Znf_RING_CS"/>
</dbReference>